<dbReference type="Proteomes" id="UP001630127">
    <property type="component" value="Unassembled WGS sequence"/>
</dbReference>
<organism evidence="1 2">
    <name type="scientific">Cinchona calisaya</name>
    <dbReference type="NCBI Taxonomy" id="153742"/>
    <lineage>
        <taxon>Eukaryota</taxon>
        <taxon>Viridiplantae</taxon>
        <taxon>Streptophyta</taxon>
        <taxon>Embryophyta</taxon>
        <taxon>Tracheophyta</taxon>
        <taxon>Spermatophyta</taxon>
        <taxon>Magnoliopsida</taxon>
        <taxon>eudicotyledons</taxon>
        <taxon>Gunneridae</taxon>
        <taxon>Pentapetalae</taxon>
        <taxon>asterids</taxon>
        <taxon>lamiids</taxon>
        <taxon>Gentianales</taxon>
        <taxon>Rubiaceae</taxon>
        <taxon>Cinchonoideae</taxon>
        <taxon>Cinchoneae</taxon>
        <taxon>Cinchona</taxon>
    </lineage>
</organism>
<comment type="caution">
    <text evidence="1">The sequence shown here is derived from an EMBL/GenBank/DDBJ whole genome shotgun (WGS) entry which is preliminary data.</text>
</comment>
<sequence>MSSSESKNAEMMSNLKRDHESMMEIKGLVEVENLEIHGEVKKRKLECEEPTEKSIKVENENNKKVEGPMREMVTRLKARISRLKEILVYTLRVERMKSNIVVYWLWKPVFRGRILGPNVENSEIGVDINIEGENGHYEGRRILESFVNALQQLARNSTTTQSLDLPIEGTAANYHDNVDTSSGAQSTFHCSQVDSNSFDQEKDNVESSVTVFNDKKLLRTKGSTMHGHNVVLSSRNVQAACNGPRLGTNGLNQETGNKMQVAAGLPLTAMLVIKAQ</sequence>
<name>A0ABD2Y036_9GENT</name>
<keyword evidence="2" id="KW-1185">Reference proteome</keyword>
<evidence type="ECO:0000313" key="1">
    <source>
        <dbReference type="EMBL" id="KAL3498964.1"/>
    </source>
</evidence>
<evidence type="ECO:0000313" key="2">
    <source>
        <dbReference type="Proteomes" id="UP001630127"/>
    </source>
</evidence>
<proteinExistence type="predicted"/>
<gene>
    <name evidence="1" type="ORF">ACH5RR_041696</name>
</gene>
<reference evidence="1 2" key="1">
    <citation type="submission" date="2024-11" db="EMBL/GenBank/DDBJ databases">
        <title>A near-complete genome assembly of Cinchona calisaya.</title>
        <authorList>
            <person name="Lian D.C."/>
            <person name="Zhao X.W."/>
            <person name="Wei L."/>
        </authorList>
    </citation>
    <scope>NUCLEOTIDE SEQUENCE [LARGE SCALE GENOMIC DNA]</scope>
    <source>
        <tissue evidence="1">Nenye</tissue>
    </source>
</reference>
<accession>A0ABD2Y036</accession>
<dbReference type="AlphaFoldDB" id="A0ABD2Y036"/>
<dbReference type="EMBL" id="JBJUIK010000017">
    <property type="protein sequence ID" value="KAL3498964.1"/>
    <property type="molecule type" value="Genomic_DNA"/>
</dbReference>
<protein>
    <submittedName>
        <fullName evidence="1">Uncharacterized protein</fullName>
    </submittedName>
</protein>